<feature type="compositionally biased region" description="Low complexity" evidence="1">
    <location>
        <begin position="62"/>
        <end position="76"/>
    </location>
</feature>
<protein>
    <submittedName>
        <fullName evidence="2">Uncharacterized protein</fullName>
    </submittedName>
</protein>
<evidence type="ECO:0000313" key="3">
    <source>
        <dbReference type="Proteomes" id="UP000324705"/>
    </source>
</evidence>
<proteinExistence type="predicted"/>
<keyword evidence="3" id="KW-1185">Reference proteome</keyword>
<gene>
    <name evidence="2" type="ORF">TRITD_4Av1G136860</name>
</gene>
<dbReference type="EMBL" id="LT934117">
    <property type="protein sequence ID" value="VAH92284.1"/>
    <property type="molecule type" value="Genomic_DNA"/>
</dbReference>
<evidence type="ECO:0000313" key="2">
    <source>
        <dbReference type="EMBL" id="VAH92284.1"/>
    </source>
</evidence>
<sequence>MSEWVTLLSDDVVICTYLSALKLHAIKQYNFSAELICRAWKFHGMTTRSQCRGSLELLHRSGSTSSLSPSPPTSDSQIPCRAAPARSVSPGVKCRAHELGDLVEAGSGLRGGGPRRRGGSSRAPALVHACSGEVRWMRWSVVHGAAALMYAWAQIWPGQFGSGGCSRTHGGLLRPSWAGDSRCGWLVVALVCSSKQLAAVAAAS</sequence>
<dbReference type="Proteomes" id="UP000324705">
    <property type="component" value="Chromosome 4A"/>
</dbReference>
<reference evidence="2 3" key="1">
    <citation type="submission" date="2017-09" db="EMBL/GenBank/DDBJ databases">
        <authorList>
            <consortium name="International Durum Wheat Genome Sequencing Consortium (IDWGSC)"/>
            <person name="Milanesi L."/>
        </authorList>
    </citation>
    <scope>NUCLEOTIDE SEQUENCE [LARGE SCALE GENOMIC DNA]</scope>
    <source>
        <strain evidence="3">cv. Svevo</strain>
    </source>
</reference>
<organism evidence="2 3">
    <name type="scientific">Triticum turgidum subsp. durum</name>
    <name type="common">Durum wheat</name>
    <name type="synonym">Triticum durum</name>
    <dbReference type="NCBI Taxonomy" id="4567"/>
    <lineage>
        <taxon>Eukaryota</taxon>
        <taxon>Viridiplantae</taxon>
        <taxon>Streptophyta</taxon>
        <taxon>Embryophyta</taxon>
        <taxon>Tracheophyta</taxon>
        <taxon>Spermatophyta</taxon>
        <taxon>Magnoliopsida</taxon>
        <taxon>Liliopsida</taxon>
        <taxon>Poales</taxon>
        <taxon>Poaceae</taxon>
        <taxon>BOP clade</taxon>
        <taxon>Pooideae</taxon>
        <taxon>Triticodae</taxon>
        <taxon>Triticeae</taxon>
        <taxon>Triticinae</taxon>
        <taxon>Triticum</taxon>
    </lineage>
</organism>
<name>A0A9R0SG07_TRITD</name>
<feature type="region of interest" description="Disordered" evidence="1">
    <location>
        <begin position="62"/>
        <end position="82"/>
    </location>
</feature>
<dbReference type="AlphaFoldDB" id="A0A9R0SG07"/>
<evidence type="ECO:0000256" key="1">
    <source>
        <dbReference type="SAM" id="MobiDB-lite"/>
    </source>
</evidence>
<dbReference type="Gramene" id="TRITD4Av1G136860.1">
    <property type="protein sequence ID" value="TRITD4Av1G136860.1"/>
    <property type="gene ID" value="TRITD4Av1G136860"/>
</dbReference>
<accession>A0A9R0SG07</accession>